<dbReference type="InterPro" id="IPR046360">
    <property type="entry name" value="T-box_DNA-bd"/>
</dbReference>
<comment type="caution">
    <text evidence="5">Lacks conserved residue(s) required for the propagation of feature annotation.</text>
</comment>
<dbReference type="SUPFAM" id="SSF49417">
    <property type="entry name" value="p53-like transcription factors"/>
    <property type="match status" value="1"/>
</dbReference>
<dbReference type="GO" id="GO:0000785">
    <property type="term" value="C:chromatin"/>
    <property type="evidence" value="ECO:0007669"/>
    <property type="project" value="TreeGrafter"/>
</dbReference>
<evidence type="ECO:0000313" key="8">
    <source>
        <dbReference type="EMBL" id="KAK2193504.1"/>
    </source>
</evidence>
<dbReference type="GO" id="GO:0005634">
    <property type="term" value="C:nucleus"/>
    <property type="evidence" value="ECO:0007669"/>
    <property type="project" value="UniProtKB-SubCell"/>
</dbReference>
<dbReference type="GO" id="GO:0000981">
    <property type="term" value="F:DNA-binding transcription factor activity, RNA polymerase II-specific"/>
    <property type="evidence" value="ECO:0007669"/>
    <property type="project" value="TreeGrafter"/>
</dbReference>
<feature type="compositionally biased region" description="Basic and acidic residues" evidence="6">
    <location>
        <begin position="60"/>
        <end position="77"/>
    </location>
</feature>
<dbReference type="GO" id="GO:0001708">
    <property type="term" value="P:cell fate specification"/>
    <property type="evidence" value="ECO:0007669"/>
    <property type="project" value="TreeGrafter"/>
</dbReference>
<gene>
    <name evidence="8" type="ORF">NP493_12g10004</name>
</gene>
<keyword evidence="9" id="KW-1185">Reference proteome</keyword>
<accession>A0AAD9PF19</accession>
<dbReference type="EMBL" id="JAODUO010000012">
    <property type="protein sequence ID" value="KAK2193504.1"/>
    <property type="molecule type" value="Genomic_DNA"/>
</dbReference>
<comment type="caution">
    <text evidence="8">The sequence shown here is derived from an EMBL/GenBank/DDBJ whole genome shotgun (WGS) entry which is preliminary data.</text>
</comment>
<keyword evidence="4 5" id="KW-0539">Nucleus</keyword>
<protein>
    <recommendedName>
        <fullName evidence="7">T-box domain-containing protein</fullName>
    </recommendedName>
</protein>
<keyword evidence="1" id="KW-0805">Transcription regulation</keyword>
<dbReference type="PANTHER" id="PTHR11267">
    <property type="entry name" value="T-BOX PROTEIN-RELATED"/>
    <property type="match status" value="1"/>
</dbReference>
<comment type="subcellular location">
    <subcellularLocation>
        <location evidence="5">Nucleus</location>
    </subcellularLocation>
</comment>
<proteinExistence type="predicted"/>
<dbReference type="Pfam" id="PF00907">
    <property type="entry name" value="T-box"/>
    <property type="match status" value="1"/>
</dbReference>
<dbReference type="Proteomes" id="UP001209878">
    <property type="component" value="Unassembled WGS sequence"/>
</dbReference>
<evidence type="ECO:0000313" key="9">
    <source>
        <dbReference type="Proteomes" id="UP001209878"/>
    </source>
</evidence>
<dbReference type="GO" id="GO:0045893">
    <property type="term" value="P:positive regulation of DNA-templated transcription"/>
    <property type="evidence" value="ECO:0007669"/>
    <property type="project" value="InterPro"/>
</dbReference>
<dbReference type="InterPro" id="IPR008967">
    <property type="entry name" value="p53-like_TF_DNA-bd_sf"/>
</dbReference>
<evidence type="ECO:0000256" key="5">
    <source>
        <dbReference type="PROSITE-ProRule" id="PRU00201"/>
    </source>
</evidence>
<keyword evidence="3" id="KW-0804">Transcription</keyword>
<evidence type="ECO:0000256" key="6">
    <source>
        <dbReference type="SAM" id="MobiDB-lite"/>
    </source>
</evidence>
<feature type="domain" description="T-box" evidence="7">
    <location>
        <begin position="82"/>
        <end position="105"/>
    </location>
</feature>
<feature type="region of interest" description="Disordered" evidence="6">
    <location>
        <begin position="39"/>
        <end position="77"/>
    </location>
</feature>
<evidence type="ECO:0000256" key="4">
    <source>
        <dbReference type="ARBA" id="ARBA00023242"/>
    </source>
</evidence>
<name>A0AAD9PF19_RIDPI</name>
<sequence>MFEEDLLGSRARGFPLSHGLMSAAPQPFPFAGFPMHPAHDPAMSFTGQSQQFGGFPMGAHDPKRMLPPPNREHRDKNIKITLENRDLWTKFHSFGTEMIITKSGR</sequence>
<evidence type="ECO:0000256" key="2">
    <source>
        <dbReference type="ARBA" id="ARBA00023125"/>
    </source>
</evidence>
<reference evidence="8" key="1">
    <citation type="journal article" date="2023" name="Mol. Biol. Evol.">
        <title>Third-Generation Sequencing Reveals the Adaptive Role of the Epigenome in Three Deep-Sea Polychaetes.</title>
        <authorList>
            <person name="Perez M."/>
            <person name="Aroh O."/>
            <person name="Sun Y."/>
            <person name="Lan Y."/>
            <person name="Juniper S.K."/>
            <person name="Young C.R."/>
            <person name="Angers B."/>
            <person name="Qian P.Y."/>
        </authorList>
    </citation>
    <scope>NUCLEOTIDE SEQUENCE</scope>
    <source>
        <strain evidence="8">R07B-5</strain>
    </source>
</reference>
<dbReference type="InterPro" id="IPR001699">
    <property type="entry name" value="TF_T-box"/>
</dbReference>
<dbReference type="AlphaFoldDB" id="A0AAD9PF19"/>
<dbReference type="GO" id="GO:0000978">
    <property type="term" value="F:RNA polymerase II cis-regulatory region sequence-specific DNA binding"/>
    <property type="evidence" value="ECO:0007669"/>
    <property type="project" value="InterPro"/>
</dbReference>
<dbReference type="Gene3D" id="2.60.40.820">
    <property type="entry name" value="Transcription factor, T-box"/>
    <property type="match status" value="1"/>
</dbReference>
<evidence type="ECO:0000256" key="3">
    <source>
        <dbReference type="ARBA" id="ARBA00023163"/>
    </source>
</evidence>
<organism evidence="8 9">
    <name type="scientific">Ridgeia piscesae</name>
    <name type="common">Tubeworm</name>
    <dbReference type="NCBI Taxonomy" id="27915"/>
    <lineage>
        <taxon>Eukaryota</taxon>
        <taxon>Metazoa</taxon>
        <taxon>Spiralia</taxon>
        <taxon>Lophotrochozoa</taxon>
        <taxon>Annelida</taxon>
        <taxon>Polychaeta</taxon>
        <taxon>Sedentaria</taxon>
        <taxon>Canalipalpata</taxon>
        <taxon>Sabellida</taxon>
        <taxon>Siboglinidae</taxon>
        <taxon>Ridgeia</taxon>
    </lineage>
</organism>
<evidence type="ECO:0000259" key="7">
    <source>
        <dbReference type="PROSITE" id="PS50252"/>
    </source>
</evidence>
<dbReference type="PANTHER" id="PTHR11267:SF181">
    <property type="entry name" value="OPTOMOTOR-BLIND PROTEIN"/>
    <property type="match status" value="1"/>
</dbReference>
<dbReference type="InterPro" id="IPR036960">
    <property type="entry name" value="T-box_sf"/>
</dbReference>
<dbReference type="PROSITE" id="PS50252">
    <property type="entry name" value="TBOX_3"/>
    <property type="match status" value="1"/>
</dbReference>
<evidence type="ECO:0000256" key="1">
    <source>
        <dbReference type="ARBA" id="ARBA00023015"/>
    </source>
</evidence>
<keyword evidence="2 5" id="KW-0238">DNA-binding</keyword>